<dbReference type="RefSeq" id="WP_005442530.1">
    <property type="nucleotide sequence ID" value="NZ_BAOH01000003.1"/>
</dbReference>
<accession>A0A0C1ZKM2</accession>
<dbReference type="NCBIfam" id="NF007215">
    <property type="entry name" value="PRK09637.1"/>
    <property type="match status" value="1"/>
</dbReference>
<dbReference type="Gene3D" id="1.10.10.10">
    <property type="entry name" value="Winged helix-like DNA-binding domain superfamily/Winged helix DNA-binding domain"/>
    <property type="match status" value="1"/>
</dbReference>
<evidence type="ECO:0000313" key="9">
    <source>
        <dbReference type="Proteomes" id="UP000031586"/>
    </source>
</evidence>
<dbReference type="Pfam" id="PF04542">
    <property type="entry name" value="Sigma70_r2"/>
    <property type="match status" value="1"/>
</dbReference>
<evidence type="ECO:0000256" key="1">
    <source>
        <dbReference type="ARBA" id="ARBA00010641"/>
    </source>
</evidence>
<dbReference type="NCBIfam" id="TIGR02959">
    <property type="entry name" value="SigZ"/>
    <property type="match status" value="1"/>
</dbReference>
<dbReference type="SUPFAM" id="SSF88946">
    <property type="entry name" value="Sigma2 domain of RNA polymerase sigma factors"/>
    <property type="match status" value="1"/>
</dbReference>
<dbReference type="Pfam" id="PF08281">
    <property type="entry name" value="Sigma70_r4_2"/>
    <property type="match status" value="1"/>
</dbReference>
<dbReference type="InterPro" id="IPR039425">
    <property type="entry name" value="RNA_pol_sigma-70-like"/>
</dbReference>
<proteinExistence type="inferred from homology"/>
<dbReference type="GO" id="GO:0003677">
    <property type="term" value="F:DNA binding"/>
    <property type="evidence" value="ECO:0007669"/>
    <property type="project" value="InterPro"/>
</dbReference>
<dbReference type="NCBIfam" id="TIGR02937">
    <property type="entry name" value="sigma70-ECF"/>
    <property type="match status" value="1"/>
</dbReference>
<dbReference type="PANTHER" id="PTHR43133:SF62">
    <property type="entry name" value="RNA POLYMERASE SIGMA FACTOR SIGZ"/>
    <property type="match status" value="1"/>
</dbReference>
<dbReference type="Gene3D" id="1.10.1740.10">
    <property type="match status" value="1"/>
</dbReference>
<evidence type="ECO:0000256" key="2">
    <source>
        <dbReference type="ARBA" id="ARBA00023015"/>
    </source>
</evidence>
<evidence type="ECO:0000259" key="6">
    <source>
        <dbReference type="Pfam" id="PF04542"/>
    </source>
</evidence>
<feature type="domain" description="RNA polymerase sigma-70 region 2" evidence="6">
    <location>
        <begin position="11"/>
        <end position="76"/>
    </location>
</feature>
<evidence type="ECO:0000256" key="4">
    <source>
        <dbReference type="ARBA" id="ARBA00023163"/>
    </source>
</evidence>
<gene>
    <name evidence="8" type="ORF">H735_07080</name>
</gene>
<keyword evidence="4" id="KW-0804">Transcription</keyword>
<keyword evidence="2" id="KW-0805">Transcription regulation</keyword>
<dbReference type="GO" id="GO:0016987">
    <property type="term" value="F:sigma factor activity"/>
    <property type="evidence" value="ECO:0007669"/>
    <property type="project" value="UniProtKB-KW"/>
</dbReference>
<evidence type="ECO:0000259" key="7">
    <source>
        <dbReference type="Pfam" id="PF08281"/>
    </source>
</evidence>
<dbReference type="InterPro" id="IPR013325">
    <property type="entry name" value="RNA_pol_sigma_r2"/>
</dbReference>
<protein>
    <recommendedName>
        <fullName evidence="5">RNA polymerase sigma factor SigZ</fullName>
    </recommendedName>
</protein>
<dbReference type="Proteomes" id="UP000031586">
    <property type="component" value="Unassembled WGS sequence"/>
</dbReference>
<comment type="similarity">
    <text evidence="1">Belongs to the sigma-70 factor family. ECF subfamily.</text>
</comment>
<dbReference type="GeneID" id="47101837"/>
<dbReference type="PATRIC" id="fig|1229493.5.peg.501"/>
<dbReference type="EMBL" id="JPRD01000012">
    <property type="protein sequence ID" value="KIF53726.1"/>
    <property type="molecule type" value="Genomic_DNA"/>
</dbReference>
<dbReference type="InterPro" id="IPR007627">
    <property type="entry name" value="RNA_pol_sigma70_r2"/>
</dbReference>
<dbReference type="GO" id="GO:0006352">
    <property type="term" value="P:DNA-templated transcription initiation"/>
    <property type="evidence" value="ECO:0007669"/>
    <property type="project" value="InterPro"/>
</dbReference>
<dbReference type="AlphaFoldDB" id="A0A0C1ZKM2"/>
<reference evidence="8 9" key="1">
    <citation type="submission" date="2014-07" db="EMBL/GenBank/DDBJ databases">
        <title>Unique and conserved regions in Vibrio harveyi and related species in comparison with the shrimp pathogen Vibrio harveyi CAIM 1792.</title>
        <authorList>
            <person name="Espinoza-Valles I."/>
            <person name="Vora G."/>
            <person name="Leekitcharoenphon P."/>
            <person name="Ussery D."/>
            <person name="Hoj L."/>
            <person name="Gomez-Gil B."/>
        </authorList>
    </citation>
    <scope>NUCLEOTIDE SEQUENCE [LARGE SCALE GENOMIC DNA]</scope>
    <source>
        <strain evidence="9">CAIM 1854 / LMG 25443</strain>
    </source>
</reference>
<dbReference type="PANTHER" id="PTHR43133">
    <property type="entry name" value="RNA POLYMERASE ECF-TYPE SIGMA FACTO"/>
    <property type="match status" value="1"/>
</dbReference>
<evidence type="ECO:0000256" key="5">
    <source>
        <dbReference type="NCBIfam" id="TIGR02959"/>
    </source>
</evidence>
<dbReference type="InterPro" id="IPR013324">
    <property type="entry name" value="RNA_pol_sigma_r3/r4-like"/>
</dbReference>
<keyword evidence="3" id="KW-0731">Sigma factor</keyword>
<dbReference type="InterPro" id="IPR036388">
    <property type="entry name" value="WH-like_DNA-bd_sf"/>
</dbReference>
<dbReference type="InterPro" id="IPR014304">
    <property type="entry name" value="RNA_pol_sigma-Z"/>
</dbReference>
<dbReference type="SUPFAM" id="SSF88659">
    <property type="entry name" value="Sigma3 and sigma4 domains of RNA polymerase sigma factors"/>
    <property type="match status" value="1"/>
</dbReference>
<name>A0A0C1ZKM2_9VIBR</name>
<evidence type="ECO:0000313" key="8">
    <source>
        <dbReference type="EMBL" id="KIF53726.1"/>
    </source>
</evidence>
<sequence length="186" mass="21500">MKTANLESIWSEYEHAIHAFLRSKVSNEDDVDDLKQEILLKTYQNLADIRDVSSVKSWLFQIANNAIIDFYRKRARNQRDNDLVADDLWFEEQESNLKQELSKCIAPFVQALPDEQSQLLSSIELEGMSQKKLAEEQGISYSTLKSRVQRGRVELKKLFEECCSFSFDKQGRMTDCNQNGASCDKC</sequence>
<evidence type="ECO:0000256" key="3">
    <source>
        <dbReference type="ARBA" id="ARBA00023082"/>
    </source>
</evidence>
<comment type="caution">
    <text evidence="8">The sequence shown here is derived from an EMBL/GenBank/DDBJ whole genome shotgun (WGS) entry which is preliminary data.</text>
</comment>
<organism evidence="8 9">
    <name type="scientific">Vibrio owensii CAIM 1854 = LMG 25443</name>
    <dbReference type="NCBI Taxonomy" id="1229493"/>
    <lineage>
        <taxon>Bacteria</taxon>
        <taxon>Pseudomonadati</taxon>
        <taxon>Pseudomonadota</taxon>
        <taxon>Gammaproteobacteria</taxon>
        <taxon>Vibrionales</taxon>
        <taxon>Vibrionaceae</taxon>
        <taxon>Vibrio</taxon>
    </lineage>
</organism>
<dbReference type="InterPro" id="IPR013249">
    <property type="entry name" value="RNA_pol_sigma70_r4_t2"/>
</dbReference>
<dbReference type="InterPro" id="IPR014284">
    <property type="entry name" value="RNA_pol_sigma-70_dom"/>
</dbReference>
<feature type="domain" description="RNA polymerase sigma factor 70 region 4 type 2" evidence="7">
    <location>
        <begin position="109"/>
        <end position="155"/>
    </location>
</feature>